<dbReference type="InterPro" id="IPR036291">
    <property type="entry name" value="NAD(P)-bd_dom_sf"/>
</dbReference>
<dbReference type="EMBL" id="JAQNDK010000003">
    <property type="protein sequence ID" value="MDC0681406.1"/>
    <property type="molecule type" value="Genomic_DNA"/>
</dbReference>
<evidence type="ECO:0000259" key="4">
    <source>
        <dbReference type="SMART" id="SM00822"/>
    </source>
</evidence>
<dbReference type="InterPro" id="IPR002347">
    <property type="entry name" value="SDR_fam"/>
</dbReference>
<evidence type="ECO:0000256" key="2">
    <source>
        <dbReference type="ARBA" id="ARBA00022857"/>
    </source>
</evidence>
<evidence type="ECO:0000256" key="3">
    <source>
        <dbReference type="ARBA" id="ARBA00023002"/>
    </source>
</evidence>
<dbReference type="Gene3D" id="3.40.50.720">
    <property type="entry name" value="NAD(P)-binding Rossmann-like Domain"/>
    <property type="match status" value="1"/>
</dbReference>
<organism evidence="5 6">
    <name type="scientific">Sorangium atrum</name>
    <dbReference type="NCBI Taxonomy" id="2995308"/>
    <lineage>
        <taxon>Bacteria</taxon>
        <taxon>Pseudomonadati</taxon>
        <taxon>Myxococcota</taxon>
        <taxon>Polyangia</taxon>
        <taxon>Polyangiales</taxon>
        <taxon>Polyangiaceae</taxon>
        <taxon>Sorangium</taxon>
    </lineage>
</organism>
<dbReference type="PANTHER" id="PTHR43963">
    <property type="entry name" value="CARBONYL REDUCTASE 1-RELATED"/>
    <property type="match status" value="1"/>
</dbReference>
<evidence type="ECO:0000313" key="5">
    <source>
        <dbReference type="EMBL" id="MDC0681406.1"/>
    </source>
</evidence>
<sequence>MSKIALVTGANQGLGYAMVARLCQELPPGSTVYLGARDPERGEAAVARLREQGLQPSLARLDVTDDTSVQALAETVARRHGGIDIVLSNAAARIGKDVPQAVQVRTFIDTNNHGTYRMIRAFGHLLRDGGRFLVVASSFGSLGKLDSRLHDRFDPATRSLEDIERVMDEYVELVERGEAELHHWPAWINIPSKVAQVASMKIYARQRQAEATERGLTIAALCPGLVDTDASRPWFDDMSSAQSPADAAKNVLWICTEPAESARVVHGELVQHRRVIPWL</sequence>
<keyword evidence="2" id="KW-0521">NADP</keyword>
<dbReference type="InterPro" id="IPR057326">
    <property type="entry name" value="KR_dom"/>
</dbReference>
<proteinExistence type="inferred from homology"/>
<feature type="domain" description="Ketoreductase" evidence="4">
    <location>
        <begin position="3"/>
        <end position="169"/>
    </location>
</feature>
<evidence type="ECO:0000256" key="1">
    <source>
        <dbReference type="ARBA" id="ARBA00006484"/>
    </source>
</evidence>
<comment type="similarity">
    <text evidence="1">Belongs to the short-chain dehydrogenases/reductases (SDR) family.</text>
</comment>
<dbReference type="Pfam" id="PF00106">
    <property type="entry name" value="adh_short"/>
    <property type="match status" value="1"/>
</dbReference>
<dbReference type="SUPFAM" id="SSF51735">
    <property type="entry name" value="NAD(P)-binding Rossmann-fold domains"/>
    <property type="match status" value="1"/>
</dbReference>
<keyword evidence="3" id="KW-0560">Oxidoreductase</keyword>
<dbReference type="PRINTS" id="PR00081">
    <property type="entry name" value="GDHRDH"/>
</dbReference>
<dbReference type="PANTHER" id="PTHR43963:SF6">
    <property type="entry name" value="CHAIN DEHYDROGENASE FAMILY PROTEIN, PUTATIVE (AFU_ORTHOLOGUE AFUA_3G15350)-RELATED"/>
    <property type="match status" value="1"/>
</dbReference>
<name>A0ABT5C4Q7_9BACT</name>
<reference evidence="5 6" key="1">
    <citation type="submission" date="2023-01" db="EMBL/GenBank/DDBJ databases">
        <title>Minimal conservation of predation-associated metabolite biosynthetic gene clusters underscores biosynthetic potential of Myxococcota including descriptions for ten novel species: Archangium lansinium sp. nov., Myxococcus landrumus sp. nov., Nannocystis bai.</title>
        <authorList>
            <person name="Ahearne A."/>
            <person name="Stevens C."/>
            <person name="Dowd S."/>
        </authorList>
    </citation>
    <scope>NUCLEOTIDE SEQUENCE [LARGE SCALE GENOMIC DNA]</scope>
    <source>
        <strain evidence="5 6">WIWO2</strain>
    </source>
</reference>
<dbReference type="SMART" id="SM00822">
    <property type="entry name" value="PKS_KR"/>
    <property type="match status" value="1"/>
</dbReference>
<keyword evidence="6" id="KW-1185">Reference proteome</keyword>
<evidence type="ECO:0000313" key="6">
    <source>
        <dbReference type="Proteomes" id="UP001217485"/>
    </source>
</evidence>
<accession>A0ABT5C4Q7</accession>
<dbReference type="RefSeq" id="WP_272098485.1">
    <property type="nucleotide sequence ID" value="NZ_JAQNDK010000003.1"/>
</dbReference>
<comment type="caution">
    <text evidence="5">The sequence shown here is derived from an EMBL/GenBank/DDBJ whole genome shotgun (WGS) entry which is preliminary data.</text>
</comment>
<gene>
    <name evidence="5" type="ORF">POL72_26940</name>
</gene>
<protein>
    <submittedName>
        <fullName evidence="5">SDR family NAD(P)-dependent oxidoreductase</fullName>
    </submittedName>
</protein>
<dbReference type="Proteomes" id="UP001217485">
    <property type="component" value="Unassembled WGS sequence"/>
</dbReference>